<dbReference type="PANTHER" id="PTHR43839">
    <property type="entry name" value="OPPC IN A BINDING PROTEIN-DEPENDENT TRANSPORT SYSTEM"/>
    <property type="match status" value="1"/>
</dbReference>
<dbReference type="GO" id="GO:0016020">
    <property type="term" value="C:membrane"/>
    <property type="evidence" value="ECO:0007669"/>
    <property type="project" value="UniProtKB-SubCell"/>
</dbReference>
<accession>A0A8E2I9L8</accession>
<feature type="transmembrane region" description="Helical" evidence="6">
    <location>
        <begin position="7"/>
        <end position="27"/>
    </location>
</feature>
<dbReference type="Gene3D" id="1.10.3720.10">
    <property type="entry name" value="MetI-like"/>
    <property type="match status" value="1"/>
</dbReference>
<evidence type="ECO:0000256" key="1">
    <source>
        <dbReference type="ARBA" id="ARBA00004141"/>
    </source>
</evidence>
<feature type="transmembrane region" description="Helical" evidence="6">
    <location>
        <begin position="144"/>
        <end position="164"/>
    </location>
</feature>
<dbReference type="InterPro" id="IPR000515">
    <property type="entry name" value="MetI-like"/>
</dbReference>
<dbReference type="AlphaFoldDB" id="A0A8E2I9L8"/>
<sequence>MMKNWSLIFGSIIFLLIILTGILAPYLPFVDKNLEKNLVTREESGKLIIPAYEPSDKYPLGSDHKGIDILSTLLLGTKETLMIIFSVTILRYIIAIPLAISSFYIQFIRTILAGWNQLFSYFPPILFVVMIVEVPFIFYSNFHAVWMVVILALIEVGRVSDIFLKKMENTLQKQFLESGIVGGCSRFTLFKNYFWPDLQPHVLTNFFNDLARVLFLIAQLGIIGIFLSHDFFRQLGGTYQAMNTSISWPALLVKIHRDIWSFEWIPLSAIFMITITLFSIHLISDGLKKHFQRKYNKSQGVGI</sequence>
<dbReference type="SUPFAM" id="SSF161098">
    <property type="entry name" value="MetI-like"/>
    <property type="match status" value="1"/>
</dbReference>
<feature type="transmembrane region" description="Helical" evidence="6">
    <location>
        <begin position="118"/>
        <end position="138"/>
    </location>
</feature>
<keyword evidence="3 6" id="KW-0812">Transmembrane</keyword>
<feature type="transmembrane region" description="Helical" evidence="6">
    <location>
        <begin position="81"/>
        <end position="106"/>
    </location>
</feature>
<organism evidence="8 9">
    <name type="scientific">Heyndrickxia oleronia</name>
    <dbReference type="NCBI Taxonomy" id="38875"/>
    <lineage>
        <taxon>Bacteria</taxon>
        <taxon>Bacillati</taxon>
        <taxon>Bacillota</taxon>
        <taxon>Bacilli</taxon>
        <taxon>Bacillales</taxon>
        <taxon>Bacillaceae</taxon>
        <taxon>Heyndrickxia</taxon>
    </lineage>
</organism>
<comment type="caution">
    <text evidence="8">The sequence shown here is derived from an EMBL/GenBank/DDBJ whole genome shotgun (WGS) entry which is preliminary data.</text>
</comment>
<keyword evidence="2" id="KW-0813">Transport</keyword>
<reference evidence="8 9" key="1">
    <citation type="submission" date="2017-01" db="EMBL/GenBank/DDBJ databases">
        <title>Draft genome sequence of Bacillus oleronius.</title>
        <authorList>
            <person name="Allam M."/>
        </authorList>
    </citation>
    <scope>NUCLEOTIDE SEQUENCE [LARGE SCALE GENOMIC DNA]</scope>
    <source>
        <strain evidence="8 9">DSM 9356</strain>
    </source>
</reference>
<dbReference type="InterPro" id="IPR035906">
    <property type="entry name" value="MetI-like_sf"/>
</dbReference>
<gene>
    <name evidence="8" type="ORF">BWZ43_18985</name>
</gene>
<feature type="transmembrane region" description="Helical" evidence="6">
    <location>
        <begin position="213"/>
        <end position="232"/>
    </location>
</feature>
<protein>
    <recommendedName>
        <fullName evidence="7">ABC transmembrane type-1 domain-containing protein</fullName>
    </recommendedName>
</protein>
<evidence type="ECO:0000256" key="6">
    <source>
        <dbReference type="SAM" id="Phobius"/>
    </source>
</evidence>
<feature type="transmembrane region" description="Helical" evidence="6">
    <location>
        <begin position="264"/>
        <end position="284"/>
    </location>
</feature>
<evidence type="ECO:0000313" key="8">
    <source>
        <dbReference type="EMBL" id="OOP66830.1"/>
    </source>
</evidence>
<name>A0A8E2I9L8_9BACI</name>
<proteinExistence type="predicted"/>
<evidence type="ECO:0000256" key="2">
    <source>
        <dbReference type="ARBA" id="ARBA00022448"/>
    </source>
</evidence>
<evidence type="ECO:0000256" key="3">
    <source>
        <dbReference type="ARBA" id="ARBA00022692"/>
    </source>
</evidence>
<evidence type="ECO:0000313" key="9">
    <source>
        <dbReference type="Proteomes" id="UP000189761"/>
    </source>
</evidence>
<evidence type="ECO:0000256" key="5">
    <source>
        <dbReference type="ARBA" id="ARBA00023136"/>
    </source>
</evidence>
<keyword evidence="5 6" id="KW-0472">Membrane</keyword>
<comment type="subcellular location">
    <subcellularLocation>
        <location evidence="1">Membrane</location>
        <topology evidence="1">Multi-pass membrane protein</topology>
    </subcellularLocation>
</comment>
<dbReference type="GO" id="GO:0055085">
    <property type="term" value="P:transmembrane transport"/>
    <property type="evidence" value="ECO:0007669"/>
    <property type="project" value="InterPro"/>
</dbReference>
<feature type="domain" description="ABC transmembrane type-1" evidence="7">
    <location>
        <begin position="96"/>
        <end position="296"/>
    </location>
</feature>
<dbReference type="Proteomes" id="UP000189761">
    <property type="component" value="Unassembled WGS sequence"/>
</dbReference>
<dbReference type="RefSeq" id="WP_078110951.1">
    <property type="nucleotide sequence ID" value="NZ_CP065424.1"/>
</dbReference>
<dbReference type="Pfam" id="PF00528">
    <property type="entry name" value="BPD_transp_1"/>
    <property type="match status" value="1"/>
</dbReference>
<keyword evidence="9" id="KW-1185">Reference proteome</keyword>
<dbReference type="PANTHER" id="PTHR43839:SF3">
    <property type="entry name" value="OLIGOPEPTIDE ABC TRANSPORTER, PERMEASE PROTEIN"/>
    <property type="match status" value="1"/>
</dbReference>
<evidence type="ECO:0000259" key="7">
    <source>
        <dbReference type="Pfam" id="PF00528"/>
    </source>
</evidence>
<evidence type="ECO:0000256" key="4">
    <source>
        <dbReference type="ARBA" id="ARBA00022989"/>
    </source>
</evidence>
<dbReference type="EMBL" id="MTLA01000262">
    <property type="protein sequence ID" value="OOP66830.1"/>
    <property type="molecule type" value="Genomic_DNA"/>
</dbReference>
<keyword evidence="4 6" id="KW-1133">Transmembrane helix</keyword>